<dbReference type="GO" id="GO:0043448">
    <property type="term" value="P:alkane catabolic process"/>
    <property type="evidence" value="ECO:0007669"/>
    <property type="project" value="TreeGrafter"/>
</dbReference>
<dbReference type="InterPro" id="IPR005297">
    <property type="entry name" value="Lipoprotein_repeat"/>
</dbReference>
<feature type="region of interest" description="Disordered" evidence="1">
    <location>
        <begin position="27"/>
        <end position="46"/>
    </location>
</feature>
<dbReference type="PROSITE" id="PS51257">
    <property type="entry name" value="PROKAR_LIPOPROTEIN"/>
    <property type="match status" value="1"/>
</dbReference>
<dbReference type="PANTHER" id="PTHR39335">
    <property type="entry name" value="BLL4220 PROTEIN"/>
    <property type="match status" value="1"/>
</dbReference>
<keyword evidence="4" id="KW-1185">Reference proteome</keyword>
<protein>
    <recommendedName>
        <fullName evidence="5">Lipoprotein with Yx(FWY)xxD motif</fullName>
    </recommendedName>
</protein>
<feature type="signal peptide" evidence="2">
    <location>
        <begin position="1"/>
        <end position="25"/>
    </location>
</feature>
<accession>A0A838AFZ8</accession>
<evidence type="ECO:0000313" key="4">
    <source>
        <dbReference type="Proteomes" id="UP000582974"/>
    </source>
</evidence>
<keyword evidence="2" id="KW-0732">Signal</keyword>
<sequence length="165" mass="17113">MNRWRSSVVGVLSAAALTAALGACGGDGNGTDPGTQQEGAESAESTVVTSDSEVGTILTDGQGNTLYLFTEDSSGTSACEDDCLKAWPILEGEAEAGEGVQAERLDTIERPDGTVQATYNDWPLYYYAEDAGPGDLKGQGVNDAWWVVAPSGNAIHQMPGSDSGY</sequence>
<dbReference type="AlphaFoldDB" id="A0A838AFZ8"/>
<dbReference type="PANTHER" id="PTHR39335:SF1">
    <property type="entry name" value="BLL4220 PROTEIN"/>
    <property type="match status" value="1"/>
</dbReference>
<evidence type="ECO:0008006" key="5">
    <source>
        <dbReference type="Google" id="ProtNLM"/>
    </source>
</evidence>
<dbReference type="EMBL" id="JACCKD010000010">
    <property type="protein sequence ID" value="MBA0128209.1"/>
    <property type="molecule type" value="Genomic_DNA"/>
</dbReference>
<name>A0A838AFZ8_9PSEU</name>
<evidence type="ECO:0000256" key="2">
    <source>
        <dbReference type="SAM" id="SignalP"/>
    </source>
</evidence>
<evidence type="ECO:0000313" key="3">
    <source>
        <dbReference type="EMBL" id="MBA0128209.1"/>
    </source>
</evidence>
<comment type="caution">
    <text evidence="3">The sequence shown here is derived from an EMBL/GenBank/DDBJ whole genome shotgun (WGS) entry which is preliminary data.</text>
</comment>
<feature type="compositionally biased region" description="Polar residues" evidence="1">
    <location>
        <begin position="32"/>
        <end position="46"/>
    </location>
</feature>
<evidence type="ECO:0000256" key="1">
    <source>
        <dbReference type="SAM" id="MobiDB-lite"/>
    </source>
</evidence>
<dbReference type="Pfam" id="PF03640">
    <property type="entry name" value="Lipoprotein_15"/>
    <property type="match status" value="2"/>
</dbReference>
<organism evidence="3 4">
    <name type="scientific">Haloechinothrix aidingensis</name>
    <dbReference type="NCBI Taxonomy" id="2752311"/>
    <lineage>
        <taxon>Bacteria</taxon>
        <taxon>Bacillati</taxon>
        <taxon>Actinomycetota</taxon>
        <taxon>Actinomycetes</taxon>
        <taxon>Pseudonocardiales</taxon>
        <taxon>Pseudonocardiaceae</taxon>
        <taxon>Haloechinothrix</taxon>
    </lineage>
</organism>
<reference evidence="3 4" key="1">
    <citation type="submission" date="2020-07" db="EMBL/GenBank/DDBJ databases">
        <title>Genome of Haloechinothrix sp.</title>
        <authorList>
            <person name="Tang S.-K."/>
            <person name="Yang L."/>
            <person name="Zhu W.-Y."/>
        </authorList>
    </citation>
    <scope>NUCLEOTIDE SEQUENCE [LARGE SCALE GENOMIC DNA]</scope>
    <source>
        <strain evidence="3 4">YIM 98757</strain>
    </source>
</reference>
<dbReference type="Proteomes" id="UP000582974">
    <property type="component" value="Unassembled WGS sequence"/>
</dbReference>
<gene>
    <name evidence="3" type="ORF">H0B56_21910</name>
</gene>
<proteinExistence type="predicted"/>
<feature type="chain" id="PRO_5032682181" description="Lipoprotein with Yx(FWY)xxD motif" evidence="2">
    <location>
        <begin position="26"/>
        <end position="165"/>
    </location>
</feature>
<dbReference type="RefSeq" id="WP_180895017.1">
    <property type="nucleotide sequence ID" value="NZ_JACCKD010000010.1"/>
</dbReference>